<proteinExistence type="inferred from homology"/>
<evidence type="ECO:0000256" key="2">
    <source>
        <dbReference type="ARBA" id="ARBA00022801"/>
    </source>
</evidence>
<dbReference type="Gene3D" id="3.10.129.10">
    <property type="entry name" value="Hotdog Thioesterase"/>
    <property type="match status" value="1"/>
</dbReference>
<dbReference type="GO" id="GO:0016787">
    <property type="term" value="F:hydrolase activity"/>
    <property type="evidence" value="ECO:0007669"/>
    <property type="project" value="UniProtKB-KW"/>
</dbReference>
<evidence type="ECO:0000313" key="3">
    <source>
        <dbReference type="EMBL" id="MCP1727722.1"/>
    </source>
</evidence>
<dbReference type="Pfam" id="PF13279">
    <property type="entry name" value="4HBT_2"/>
    <property type="match status" value="1"/>
</dbReference>
<name>A0ABT1G9K3_9GAMM</name>
<sequence>MKKAEIVESIDIEIPFQDLDPMGVAWHGNYFRYFEAGRAALLRKIDYDYPQMRASNFMWPIVDTRVKYIAPLEYAQQVRVTAGIMEWENRLRIDYELHDIETGKRLCRAHTIQCAVCVESGELQFVCPPALTDRIRAQLAHQAS</sequence>
<evidence type="ECO:0000256" key="1">
    <source>
        <dbReference type="ARBA" id="ARBA00005953"/>
    </source>
</evidence>
<dbReference type="PANTHER" id="PTHR31793">
    <property type="entry name" value="4-HYDROXYBENZOYL-COA THIOESTERASE FAMILY MEMBER"/>
    <property type="match status" value="1"/>
</dbReference>
<comment type="caution">
    <text evidence="3">The sequence shown here is derived from an EMBL/GenBank/DDBJ whole genome shotgun (WGS) entry which is preliminary data.</text>
</comment>
<reference evidence="3 4" key="1">
    <citation type="submission" date="2022-03" db="EMBL/GenBank/DDBJ databases">
        <title>Genomic Encyclopedia of Type Strains, Phase III (KMG-III): the genomes of soil and plant-associated and newly described type strains.</title>
        <authorList>
            <person name="Whitman W."/>
        </authorList>
    </citation>
    <scope>NUCLEOTIDE SEQUENCE [LARGE SCALE GENOMIC DNA]</scope>
    <source>
        <strain evidence="3 4">BSker1</strain>
    </source>
</reference>
<dbReference type="InterPro" id="IPR050563">
    <property type="entry name" value="4-hydroxybenzoyl-CoA_TE"/>
</dbReference>
<accession>A0ABT1G9K3</accession>
<dbReference type="EC" id="3.1.2.-" evidence="3"/>
<dbReference type="PANTHER" id="PTHR31793:SF27">
    <property type="entry name" value="NOVEL THIOESTERASE SUPERFAMILY DOMAIN AND SAPOSIN A-TYPE DOMAIN CONTAINING PROTEIN (0610012H03RIK)"/>
    <property type="match status" value="1"/>
</dbReference>
<evidence type="ECO:0000313" key="4">
    <source>
        <dbReference type="Proteomes" id="UP001523550"/>
    </source>
</evidence>
<dbReference type="EMBL" id="JALJYF010000002">
    <property type="protein sequence ID" value="MCP1727722.1"/>
    <property type="molecule type" value="Genomic_DNA"/>
</dbReference>
<dbReference type="Proteomes" id="UP001523550">
    <property type="component" value="Unassembled WGS sequence"/>
</dbReference>
<dbReference type="CDD" id="cd00586">
    <property type="entry name" value="4HBT"/>
    <property type="match status" value="1"/>
</dbReference>
<dbReference type="RefSeq" id="WP_253448395.1">
    <property type="nucleotide sequence ID" value="NZ_JALJYF010000002.1"/>
</dbReference>
<organism evidence="3 4">
    <name type="scientific">Natronospira proteinivora</name>
    <dbReference type="NCBI Taxonomy" id="1807133"/>
    <lineage>
        <taxon>Bacteria</taxon>
        <taxon>Pseudomonadati</taxon>
        <taxon>Pseudomonadota</taxon>
        <taxon>Gammaproteobacteria</taxon>
        <taxon>Natronospirales</taxon>
        <taxon>Natronospiraceae</taxon>
        <taxon>Natronospira</taxon>
    </lineage>
</organism>
<protein>
    <submittedName>
        <fullName evidence="3">Acyl-CoA thioester hydrolase</fullName>
        <ecNumber evidence="3">3.1.2.-</ecNumber>
    </submittedName>
</protein>
<dbReference type="InterPro" id="IPR029069">
    <property type="entry name" value="HotDog_dom_sf"/>
</dbReference>
<gene>
    <name evidence="3" type="ORF">J2T60_001722</name>
</gene>
<dbReference type="SUPFAM" id="SSF54637">
    <property type="entry name" value="Thioesterase/thiol ester dehydrase-isomerase"/>
    <property type="match status" value="1"/>
</dbReference>
<keyword evidence="4" id="KW-1185">Reference proteome</keyword>
<keyword evidence="2 3" id="KW-0378">Hydrolase</keyword>
<comment type="similarity">
    <text evidence="1">Belongs to the 4-hydroxybenzoyl-CoA thioesterase family.</text>
</comment>